<evidence type="ECO:0000256" key="3">
    <source>
        <dbReference type="SAM" id="Phobius"/>
    </source>
</evidence>
<feature type="transmembrane region" description="Helical" evidence="3">
    <location>
        <begin position="242"/>
        <end position="263"/>
    </location>
</feature>
<dbReference type="Pfam" id="PF06791">
    <property type="entry name" value="TMP_2"/>
    <property type="match status" value="1"/>
</dbReference>
<feature type="transmembrane region" description="Helical" evidence="3">
    <location>
        <begin position="621"/>
        <end position="640"/>
    </location>
</feature>
<organism evidence="5 6">
    <name type="scientific">Caulobacter segnis</name>
    <dbReference type="NCBI Taxonomy" id="88688"/>
    <lineage>
        <taxon>Bacteria</taxon>
        <taxon>Pseudomonadati</taxon>
        <taxon>Pseudomonadota</taxon>
        <taxon>Alphaproteobacteria</taxon>
        <taxon>Caulobacterales</taxon>
        <taxon>Caulobacteraceae</taxon>
        <taxon>Caulobacter</taxon>
    </lineage>
</organism>
<keyword evidence="3" id="KW-0472">Membrane</keyword>
<gene>
    <name evidence="5" type="ORF">DI526_03420</name>
</gene>
<evidence type="ECO:0000313" key="6">
    <source>
        <dbReference type="Proteomes" id="UP000249393"/>
    </source>
</evidence>
<dbReference type="AlphaFoldDB" id="A0A2W5V909"/>
<evidence type="ECO:0000313" key="5">
    <source>
        <dbReference type="EMBL" id="PZR36499.1"/>
    </source>
</evidence>
<dbReference type="Proteomes" id="UP000249393">
    <property type="component" value="Unassembled WGS sequence"/>
</dbReference>
<feature type="coiled-coil region" evidence="1">
    <location>
        <begin position="266"/>
        <end position="296"/>
    </location>
</feature>
<keyword evidence="3" id="KW-1133">Transmembrane helix</keyword>
<proteinExistence type="predicted"/>
<comment type="caution">
    <text evidence="5">The sequence shown here is derived from an EMBL/GenBank/DDBJ whole genome shotgun (WGS) entry which is preliminary data.</text>
</comment>
<feature type="coiled-coil region" evidence="1">
    <location>
        <begin position="717"/>
        <end position="751"/>
    </location>
</feature>
<dbReference type="InterPro" id="IPR009628">
    <property type="entry name" value="Phage_tape_measure_N"/>
</dbReference>
<feature type="domain" description="Bacteriophage tail tape measure N-terminal" evidence="4">
    <location>
        <begin position="167"/>
        <end position="299"/>
    </location>
</feature>
<keyword evidence="3" id="KW-0812">Transmembrane</keyword>
<evidence type="ECO:0000256" key="2">
    <source>
        <dbReference type="SAM" id="MobiDB-lite"/>
    </source>
</evidence>
<accession>A0A2W5V909</accession>
<dbReference type="PANTHER" id="PTHR45615:SF80">
    <property type="entry name" value="GRIP DOMAIN-CONTAINING PROTEIN"/>
    <property type="match status" value="1"/>
</dbReference>
<name>A0A2W5V909_9CAUL</name>
<protein>
    <recommendedName>
        <fullName evidence="4">Bacteriophage tail tape measure N-terminal domain-containing protein</fullName>
    </recommendedName>
</protein>
<evidence type="ECO:0000256" key="1">
    <source>
        <dbReference type="SAM" id="Coils"/>
    </source>
</evidence>
<feature type="transmembrane region" description="Helical" evidence="3">
    <location>
        <begin position="593"/>
        <end position="615"/>
    </location>
</feature>
<feature type="region of interest" description="Disordered" evidence="2">
    <location>
        <begin position="1004"/>
        <end position="1027"/>
    </location>
</feature>
<keyword evidence="1" id="KW-0175">Coiled coil</keyword>
<reference evidence="5 6" key="1">
    <citation type="submission" date="2017-08" db="EMBL/GenBank/DDBJ databases">
        <title>Infants hospitalized years apart are colonized by the same room-sourced microbial strains.</title>
        <authorList>
            <person name="Brooks B."/>
            <person name="Olm M.R."/>
            <person name="Firek B.A."/>
            <person name="Baker R."/>
            <person name="Thomas B.C."/>
            <person name="Morowitz M.J."/>
            <person name="Banfield J.F."/>
        </authorList>
    </citation>
    <scope>NUCLEOTIDE SEQUENCE [LARGE SCALE GENOMIC DNA]</scope>
    <source>
        <strain evidence="5">S2_003_000_R2_4</strain>
    </source>
</reference>
<evidence type="ECO:0000259" key="4">
    <source>
        <dbReference type="Pfam" id="PF06791"/>
    </source>
</evidence>
<dbReference type="EMBL" id="QFQZ01000006">
    <property type="protein sequence ID" value="PZR36499.1"/>
    <property type="molecule type" value="Genomic_DNA"/>
</dbReference>
<sequence length="1027" mass="106735">MTEATLAVLNMEIRAKDATTAAQQLERLTKAASDVDAAFGRAGQAASTAGAATGRVEQSLRPLIAVYGQARDALGRFTDQDGSFRHSQDATAKMLLQNAKTVEAYERQIEKATKQVEALTRAFDPVGAEILKTNRQIEQASKLQGDQSKIVDGLKGKLATLEKAHAGAANGAKLQSYQLLNLGRQFTDVGVSIASGQPVWMVAIQQGAQIGEVFAEARTQGVSLKSALGSVAAVAVDMVKKFAPLIGTGAILGGVALAAYGVWTEIKKTQQAMKDLEAATNEANAAIANARETMKEASLGAGTFGQESLGAAFGIKSFAGEVGDAAVKLYDFAAAAKTATVNGLMAQRVALSEKIAKLEERSTEGRRSALTGQWTPARIAEKLGNRIGGDLLSLWTGGESDRNISNDIGAAKSAMKELEAALTDVLNKDLKGWADEGRAALGDLGKKTKEQVKELAGLKPFDESKLLKATDEVWPYMADVIQATEKRTRDLNAATQDLDRTLEAIRIPSDLENLASELEEQAKAVRDLRYDFEDLAYAINENDWVSAFAGLVNVLAKVETAFKNAKTSQDKFAAAAMLAQGVGSAVGGTGGNVLAGAGSGALAGLSAASALTTLGVVSGPVGWAALGIGAVVGGLGGLFGSSSKKKKARQQAAAQAAAEEAQRQQTIADTAFSLDVALLRAQGKELEAVAKERDKELARLTALSPSLAETQKQLYALEDAASAAAKAAEQAAAVEAKRQSIQDEIDKLTLSSADLLLKARAKERAEAVALDPALGDLIDKLYGLQDAATASAEAAKADQDAMAQASAAWAEQQRLSTYLTDQATKALEAQASAAQAVSDVFGVAIKASEDLEKSLRSFADSLGLADEATAAASYAQAKAAFVSSRGADQQISERFLSASAALNGDSLAYQLDRALVRSATLGVANQQAGARDGIASLFRGLEAQGLLPGASSFSIAPTPTISASDMAAPIVAQPTAGNDNGTAGLVSELRALRQEVAQLRAEAARGADASEASRDQLRHGTLAVEQV</sequence>
<feature type="coiled-coil region" evidence="1">
    <location>
        <begin position="95"/>
        <end position="122"/>
    </location>
</feature>
<dbReference type="PANTHER" id="PTHR45615">
    <property type="entry name" value="MYOSIN HEAVY CHAIN, NON-MUSCLE"/>
    <property type="match status" value="1"/>
</dbReference>
<dbReference type="RefSeq" id="WP_304274059.1">
    <property type="nucleotide sequence ID" value="NZ_QFQZ01000006.1"/>
</dbReference>